<reference evidence="1" key="1">
    <citation type="submission" date="2015-06" db="EMBL/GenBank/DDBJ databases">
        <authorList>
            <person name="Joergensen T."/>
        </authorList>
    </citation>
    <scope>NUCLEOTIDE SEQUENCE</scope>
    <source>
        <strain evidence="1">RGRH0655</strain>
    </source>
</reference>
<reference evidence="1" key="2">
    <citation type="submission" date="2015-07" db="EMBL/GenBank/DDBJ databases">
        <title>Plasmids, circular viruses and viroids from rat gut.</title>
        <authorList>
            <person name="Jorgensen T.J."/>
            <person name="Hansen M.A."/>
            <person name="Xu Z."/>
            <person name="Tabak M.A."/>
            <person name="Sorensen S.J."/>
            <person name="Hansen L.H."/>
        </authorList>
    </citation>
    <scope>NUCLEOTIDE SEQUENCE</scope>
    <source>
        <strain evidence="1">RGRH0655</strain>
    </source>
</reference>
<sequence>MATKLKRISVCIPQEVEHALNQLRDVSGIAPASFVTSLVAEALPVIQAMVQAHSSLKTDQAEAFDVMASVLAKALHQGSEAQLELIDASRKVRRTSGRPKVSRND</sequence>
<dbReference type="EMBL" id="LN853279">
    <property type="protein sequence ID" value="CRY95525.1"/>
    <property type="molecule type" value="Genomic_DNA"/>
</dbReference>
<evidence type="ECO:0000313" key="1">
    <source>
        <dbReference type="EMBL" id="CRY95525.1"/>
    </source>
</evidence>
<dbReference type="AlphaFoldDB" id="A0A0H5Q2B8"/>
<organism evidence="1">
    <name type="scientific">uncultured prokaryote</name>
    <dbReference type="NCBI Taxonomy" id="198431"/>
    <lineage>
        <taxon>unclassified sequences</taxon>
        <taxon>environmental samples</taxon>
    </lineage>
</organism>
<proteinExistence type="predicted"/>
<protein>
    <submittedName>
        <fullName evidence="1">Uncharacterized protein</fullName>
    </submittedName>
</protein>
<accession>A0A0H5Q2B8</accession>
<name>A0A0H5Q2B8_9ZZZZ</name>